<dbReference type="PANTHER" id="PTHR43531:SF14">
    <property type="entry name" value="METHYL-ACCEPTING CHEMOTAXIS PROTEIN I-RELATED"/>
    <property type="match status" value="1"/>
</dbReference>
<organism evidence="9 10">
    <name type="scientific">Larsenimonas suaedae</name>
    <dbReference type="NCBI Taxonomy" id="1851019"/>
    <lineage>
        <taxon>Bacteria</taxon>
        <taxon>Pseudomonadati</taxon>
        <taxon>Pseudomonadota</taxon>
        <taxon>Gammaproteobacteria</taxon>
        <taxon>Oceanospirillales</taxon>
        <taxon>Halomonadaceae</taxon>
        <taxon>Larsenimonas</taxon>
    </lineage>
</organism>
<evidence type="ECO:0000313" key="10">
    <source>
        <dbReference type="Proteomes" id="UP001269375"/>
    </source>
</evidence>
<keyword evidence="6" id="KW-0472">Membrane</keyword>
<dbReference type="PRINTS" id="PR00260">
    <property type="entry name" value="CHEMTRNSDUCR"/>
</dbReference>
<dbReference type="InterPro" id="IPR004089">
    <property type="entry name" value="MCPsignal_dom"/>
</dbReference>
<evidence type="ECO:0000313" key="9">
    <source>
        <dbReference type="EMBL" id="MDR5896001.1"/>
    </source>
</evidence>
<sequence length="585" mass="62653">MAILDRLASVRYRLIGAFGSGVVVVVGIGAFGAYGIQEANTDLERVYEQNLLSTQMVGNIKSSLSEIRGQALSTTTLRDDQATTRILKDIGASQEALGTSLAAYYPAMVSSEEERQTAIRFINAYDQMDAGMARMLQAIKGGDYDRARDAYVDQVRDAFVATRGISDELLGIQKTQSKAFYEAAASRAETEQWLIWIAMILAGISTAAVGYWTLRSIIPPLSRAQELTGSIAEGRLDNEIDTQRTDEFGDMLRGLHAMQQRLASVVTRVHDNSESVSSAAREIASGNDDLSRRTQEQAASLEQTAASMEQMTSTVRQNAENAIQANELASGVSAQAQEGGEVVERAVQAMSEINASSKKIADIVGMIDEIAFQTNLLALNAAVEAARAGEQGRGFAVVASEVRNLAQRSAKAAKEITGLVEESVHKVESGSQLVTLSGQTLTEIVESVKKVSNIVAEISNASQEQSTGIDQVNQAVSQMDQGTQQNAALVEEAAASSRTLEEQADQLRREVGFFQLGALGANQRLDARLAPPVPSMSARKADHASSPRKTSPTKAKASPVSAKPSRPKQAPAMTTAAGDDDWETF</sequence>
<evidence type="ECO:0000259" key="8">
    <source>
        <dbReference type="PROSITE" id="PS50885"/>
    </source>
</evidence>
<dbReference type="InterPro" id="IPR024478">
    <property type="entry name" value="HlyB_4HB_MCP"/>
</dbReference>
<feature type="region of interest" description="Disordered" evidence="5">
    <location>
        <begin position="276"/>
        <end position="304"/>
    </location>
</feature>
<dbReference type="InterPro" id="IPR004090">
    <property type="entry name" value="Chemotax_Me-accpt_rcpt"/>
</dbReference>
<evidence type="ECO:0000256" key="1">
    <source>
        <dbReference type="ARBA" id="ARBA00022481"/>
    </source>
</evidence>
<name>A0ABU1GWS5_9GAMM</name>
<feature type="domain" description="Methyl-accepting transducer" evidence="7">
    <location>
        <begin position="272"/>
        <end position="501"/>
    </location>
</feature>
<evidence type="ECO:0000256" key="3">
    <source>
        <dbReference type="ARBA" id="ARBA00029447"/>
    </source>
</evidence>
<dbReference type="SMART" id="SM00283">
    <property type="entry name" value="MA"/>
    <property type="match status" value="1"/>
</dbReference>
<dbReference type="InterPro" id="IPR003660">
    <property type="entry name" value="HAMP_dom"/>
</dbReference>
<dbReference type="SMART" id="SM00304">
    <property type="entry name" value="HAMP"/>
    <property type="match status" value="1"/>
</dbReference>
<dbReference type="Pfam" id="PF00672">
    <property type="entry name" value="HAMP"/>
    <property type="match status" value="1"/>
</dbReference>
<dbReference type="PANTHER" id="PTHR43531">
    <property type="entry name" value="PROTEIN ICFG"/>
    <property type="match status" value="1"/>
</dbReference>
<keyword evidence="1" id="KW-0488">Methylation</keyword>
<evidence type="ECO:0000256" key="2">
    <source>
        <dbReference type="ARBA" id="ARBA00023224"/>
    </source>
</evidence>
<dbReference type="PROSITE" id="PS50111">
    <property type="entry name" value="CHEMOTAXIS_TRANSDUC_2"/>
    <property type="match status" value="1"/>
</dbReference>
<comment type="similarity">
    <text evidence="3">Belongs to the methyl-accepting chemotaxis (MCP) protein family.</text>
</comment>
<dbReference type="Proteomes" id="UP001269375">
    <property type="component" value="Unassembled WGS sequence"/>
</dbReference>
<evidence type="ECO:0000256" key="5">
    <source>
        <dbReference type="SAM" id="MobiDB-lite"/>
    </source>
</evidence>
<feature type="transmembrane region" description="Helical" evidence="6">
    <location>
        <begin position="12"/>
        <end position="36"/>
    </location>
</feature>
<keyword evidence="6" id="KW-0812">Transmembrane</keyword>
<comment type="caution">
    <text evidence="9">The sequence shown here is derived from an EMBL/GenBank/DDBJ whole genome shotgun (WGS) entry which is preliminary data.</text>
</comment>
<accession>A0ABU1GWS5</accession>
<keyword evidence="2 4" id="KW-0807">Transducer</keyword>
<feature type="transmembrane region" description="Helical" evidence="6">
    <location>
        <begin position="193"/>
        <end position="214"/>
    </location>
</feature>
<evidence type="ECO:0000256" key="6">
    <source>
        <dbReference type="SAM" id="Phobius"/>
    </source>
</evidence>
<feature type="domain" description="HAMP" evidence="8">
    <location>
        <begin position="215"/>
        <end position="267"/>
    </location>
</feature>
<dbReference type="PROSITE" id="PS50885">
    <property type="entry name" value="HAMP"/>
    <property type="match status" value="1"/>
</dbReference>
<reference evidence="9 10" key="1">
    <citation type="submission" date="2023-04" db="EMBL/GenBank/DDBJ databases">
        <title>A long-awaited taxogenomic arrangement of the family Halomonadaceae.</title>
        <authorList>
            <person name="De La Haba R."/>
            <person name="Chuvochina M."/>
            <person name="Wittouck S."/>
            <person name="Arahal D.R."/>
            <person name="Sanchez-Porro C."/>
            <person name="Hugenholtz P."/>
            <person name="Ventosa A."/>
        </authorList>
    </citation>
    <scope>NUCLEOTIDE SEQUENCE [LARGE SCALE GENOMIC DNA]</scope>
    <source>
        <strain evidence="9 10">DSM 22428</strain>
    </source>
</reference>
<feature type="region of interest" description="Disordered" evidence="5">
    <location>
        <begin position="533"/>
        <end position="585"/>
    </location>
</feature>
<evidence type="ECO:0000259" key="7">
    <source>
        <dbReference type="PROSITE" id="PS50111"/>
    </source>
</evidence>
<gene>
    <name evidence="9" type="ORF">QC825_07965</name>
</gene>
<keyword evidence="10" id="KW-1185">Reference proteome</keyword>
<protein>
    <submittedName>
        <fullName evidence="9">Methyl-accepting chemotaxis protein</fullName>
    </submittedName>
</protein>
<dbReference type="Pfam" id="PF00015">
    <property type="entry name" value="MCPsignal"/>
    <property type="match status" value="1"/>
</dbReference>
<dbReference type="SUPFAM" id="SSF58104">
    <property type="entry name" value="Methyl-accepting chemotaxis protein (MCP) signaling domain"/>
    <property type="match status" value="1"/>
</dbReference>
<dbReference type="EMBL" id="JARWAO010000003">
    <property type="protein sequence ID" value="MDR5896001.1"/>
    <property type="molecule type" value="Genomic_DNA"/>
</dbReference>
<dbReference type="CDD" id="cd06225">
    <property type="entry name" value="HAMP"/>
    <property type="match status" value="1"/>
</dbReference>
<keyword evidence="6" id="KW-1133">Transmembrane helix</keyword>
<evidence type="ECO:0000256" key="4">
    <source>
        <dbReference type="PROSITE-ProRule" id="PRU00284"/>
    </source>
</evidence>
<dbReference type="RefSeq" id="WP_285835987.1">
    <property type="nucleotide sequence ID" value="NZ_JAMLJI010000001.1"/>
</dbReference>
<proteinExistence type="inferred from homology"/>
<dbReference type="CDD" id="cd11386">
    <property type="entry name" value="MCP_signal"/>
    <property type="match status" value="1"/>
</dbReference>
<dbReference type="Gene3D" id="1.10.287.950">
    <property type="entry name" value="Methyl-accepting chemotaxis protein"/>
    <property type="match status" value="1"/>
</dbReference>
<dbReference type="Pfam" id="PF12729">
    <property type="entry name" value="4HB_MCP_1"/>
    <property type="match status" value="1"/>
</dbReference>
<dbReference type="InterPro" id="IPR051310">
    <property type="entry name" value="MCP_chemotaxis"/>
</dbReference>